<dbReference type="Gene3D" id="2.60.40.1220">
    <property type="match status" value="1"/>
</dbReference>
<evidence type="ECO:0000256" key="3">
    <source>
        <dbReference type="ARBA" id="ARBA00022692"/>
    </source>
</evidence>
<evidence type="ECO:0000256" key="6">
    <source>
        <dbReference type="ARBA" id="ARBA00022989"/>
    </source>
</evidence>
<feature type="transmembrane region" description="Helical" evidence="9">
    <location>
        <begin position="195"/>
        <end position="219"/>
    </location>
</feature>
<sequence length="550" mass="56814">MPVREGAPAFPSPRTRTIEMTRPLQAPMRALAMLLLTLILGAPQALAHAVLLSSTPMENAMVEAAPEAVTLGFNEPVSLLTATLITPDGESLPIVAEGLGGSTLAIPLPADLGEGTHVLSWRVVSADGHPVGGANVFSIGIVTGAASGAVVVDPAIGALLWGAKALLYGVLLFGLGSAVYAVVFAQGEAGPRRLVFAMMVGGLVLAPLSLGLQGVDALGGRMPDLISPASWATGMATSYGWTALILMAAFALGIIGFGRGAGRGASILAGSALLLAGLALARSGHASAADPQGLTRPAVFFHILGIVLWAGALLPLRGALAEGRSEGGALLSRFSRFIPYPVGAILISGVVLGVVQLGQDVSSWVSGYGFILLAKLVLLAIVFGLALYNRLVLTGRALEGDRRARRAMGKSILAEIALMALVLLLVAGWRFTPPPRALAEAAALPIAMHIHTEALMADLEITPARPGPNAIAVYLMDGDFAAVSPQSVEILVSAPERGIEPTRVPTSLGEDGYWRAEGVTLPLAGAWQIDLEIRLSRFQMVRLGDSFTLP</sequence>
<evidence type="ECO:0000259" key="10">
    <source>
        <dbReference type="Pfam" id="PF04234"/>
    </source>
</evidence>
<dbReference type="GO" id="GO:0006825">
    <property type="term" value="P:copper ion transport"/>
    <property type="evidence" value="ECO:0007669"/>
    <property type="project" value="InterPro"/>
</dbReference>
<name>A0A433XKH6_9HYPH</name>
<evidence type="ECO:0000313" key="12">
    <source>
        <dbReference type="EMBL" id="RUT34569.1"/>
    </source>
</evidence>
<evidence type="ECO:0000256" key="5">
    <source>
        <dbReference type="ARBA" id="ARBA00022729"/>
    </source>
</evidence>
<keyword evidence="2" id="KW-1003">Cell membrane</keyword>
<accession>A0A433XKH6</accession>
<organism evidence="12 13">
    <name type="scientific">Arsenicitalea aurantiaca</name>
    <dbReference type="NCBI Taxonomy" id="1783274"/>
    <lineage>
        <taxon>Bacteria</taxon>
        <taxon>Pseudomonadati</taxon>
        <taxon>Pseudomonadota</taxon>
        <taxon>Alphaproteobacteria</taxon>
        <taxon>Hyphomicrobiales</taxon>
        <taxon>Devosiaceae</taxon>
        <taxon>Arsenicitalea</taxon>
    </lineage>
</organism>
<dbReference type="SUPFAM" id="SSF81296">
    <property type="entry name" value="E set domains"/>
    <property type="match status" value="1"/>
</dbReference>
<feature type="transmembrane region" description="Helical" evidence="9">
    <location>
        <begin position="337"/>
        <end position="358"/>
    </location>
</feature>
<keyword evidence="3 9" id="KW-0812">Transmembrane</keyword>
<evidence type="ECO:0000256" key="7">
    <source>
        <dbReference type="ARBA" id="ARBA00023008"/>
    </source>
</evidence>
<evidence type="ECO:0000256" key="1">
    <source>
        <dbReference type="ARBA" id="ARBA00004651"/>
    </source>
</evidence>
<keyword evidence="13" id="KW-1185">Reference proteome</keyword>
<feature type="transmembrane region" description="Helical" evidence="9">
    <location>
        <begin position="297"/>
        <end position="316"/>
    </location>
</feature>
<keyword evidence="6 9" id="KW-1133">Transmembrane helix</keyword>
<dbReference type="Pfam" id="PF04234">
    <property type="entry name" value="CopC"/>
    <property type="match status" value="1"/>
</dbReference>
<evidence type="ECO:0000256" key="2">
    <source>
        <dbReference type="ARBA" id="ARBA00022475"/>
    </source>
</evidence>
<dbReference type="Proteomes" id="UP000281547">
    <property type="component" value="Unassembled WGS sequence"/>
</dbReference>
<reference evidence="12 13" key="1">
    <citation type="journal article" date="2016" name="Int. J. Syst. Evol. Microbiol.">
        <title>Arsenicitalea aurantiaca gen. nov., sp. nov., a new member of the family Hyphomicrobiaceae, isolated from high-arsenic sediment.</title>
        <authorList>
            <person name="Mu Y."/>
            <person name="Zhou L."/>
            <person name="Zeng X.C."/>
            <person name="Liu L."/>
            <person name="Pan Y."/>
            <person name="Chen X."/>
            <person name="Wang J."/>
            <person name="Li S."/>
            <person name="Li W.J."/>
            <person name="Wang Y."/>
        </authorList>
    </citation>
    <scope>NUCLEOTIDE SEQUENCE [LARGE SCALE GENOMIC DNA]</scope>
    <source>
        <strain evidence="12 13">42-50</strain>
    </source>
</reference>
<dbReference type="AlphaFoldDB" id="A0A433XKH6"/>
<keyword evidence="5" id="KW-0732">Signal</keyword>
<keyword evidence="7" id="KW-0186">Copper</keyword>
<proteinExistence type="predicted"/>
<comment type="caution">
    <text evidence="12">The sequence shown here is derived from an EMBL/GenBank/DDBJ whole genome shotgun (WGS) entry which is preliminary data.</text>
</comment>
<evidence type="ECO:0000313" key="13">
    <source>
        <dbReference type="Proteomes" id="UP000281547"/>
    </source>
</evidence>
<dbReference type="InterPro" id="IPR007348">
    <property type="entry name" value="CopC_dom"/>
</dbReference>
<feature type="transmembrane region" description="Helical" evidence="9">
    <location>
        <begin position="265"/>
        <end position="285"/>
    </location>
</feature>
<dbReference type="Pfam" id="PF05425">
    <property type="entry name" value="CopD"/>
    <property type="match status" value="1"/>
</dbReference>
<dbReference type="GO" id="GO:0005507">
    <property type="term" value="F:copper ion binding"/>
    <property type="evidence" value="ECO:0007669"/>
    <property type="project" value="InterPro"/>
</dbReference>
<evidence type="ECO:0000256" key="9">
    <source>
        <dbReference type="SAM" id="Phobius"/>
    </source>
</evidence>
<keyword evidence="8 9" id="KW-0472">Membrane</keyword>
<evidence type="ECO:0000256" key="4">
    <source>
        <dbReference type="ARBA" id="ARBA00022723"/>
    </source>
</evidence>
<evidence type="ECO:0000256" key="8">
    <source>
        <dbReference type="ARBA" id="ARBA00023136"/>
    </source>
</evidence>
<comment type="subcellular location">
    <subcellularLocation>
        <location evidence="1">Cell membrane</location>
        <topology evidence="1">Multi-pass membrane protein</topology>
    </subcellularLocation>
</comment>
<feature type="transmembrane region" description="Helical" evidence="9">
    <location>
        <begin position="165"/>
        <end position="183"/>
    </location>
</feature>
<dbReference type="InterPro" id="IPR014755">
    <property type="entry name" value="Cu-Rt/internalin_Ig-like"/>
</dbReference>
<dbReference type="InterPro" id="IPR008457">
    <property type="entry name" value="Cu-R_CopD_dom"/>
</dbReference>
<dbReference type="PANTHER" id="PTHR34820:SF4">
    <property type="entry name" value="INNER MEMBRANE PROTEIN YEBZ"/>
    <property type="match status" value="1"/>
</dbReference>
<feature type="domain" description="CopC" evidence="10">
    <location>
        <begin position="48"/>
        <end position="139"/>
    </location>
</feature>
<evidence type="ECO:0000259" key="11">
    <source>
        <dbReference type="Pfam" id="PF05425"/>
    </source>
</evidence>
<dbReference type="GO" id="GO:0005886">
    <property type="term" value="C:plasma membrane"/>
    <property type="evidence" value="ECO:0007669"/>
    <property type="project" value="UniProtKB-SubCell"/>
</dbReference>
<dbReference type="GO" id="GO:0042597">
    <property type="term" value="C:periplasmic space"/>
    <property type="evidence" value="ECO:0007669"/>
    <property type="project" value="InterPro"/>
</dbReference>
<dbReference type="GO" id="GO:0046688">
    <property type="term" value="P:response to copper ion"/>
    <property type="evidence" value="ECO:0007669"/>
    <property type="project" value="InterPro"/>
</dbReference>
<keyword evidence="4" id="KW-0479">Metal-binding</keyword>
<feature type="transmembrane region" description="Helical" evidence="9">
    <location>
        <begin position="370"/>
        <end position="391"/>
    </location>
</feature>
<dbReference type="EMBL" id="RZNJ01000001">
    <property type="protein sequence ID" value="RUT34569.1"/>
    <property type="molecule type" value="Genomic_DNA"/>
</dbReference>
<dbReference type="InterPro" id="IPR032694">
    <property type="entry name" value="CopC/D"/>
</dbReference>
<protein>
    <submittedName>
        <fullName evidence="12">Copper resistance protein CopC</fullName>
    </submittedName>
</protein>
<dbReference type="PANTHER" id="PTHR34820">
    <property type="entry name" value="INNER MEMBRANE PROTEIN YEBZ"/>
    <property type="match status" value="1"/>
</dbReference>
<gene>
    <name evidence="12" type="ORF">EMQ25_00975</name>
</gene>
<feature type="domain" description="Copper resistance protein D" evidence="11">
    <location>
        <begin position="329"/>
        <end position="429"/>
    </location>
</feature>
<feature type="transmembrane region" description="Helical" evidence="9">
    <location>
        <begin position="239"/>
        <end position="258"/>
    </location>
</feature>
<feature type="transmembrane region" description="Helical" evidence="9">
    <location>
        <begin position="412"/>
        <end position="431"/>
    </location>
</feature>
<dbReference type="InterPro" id="IPR014756">
    <property type="entry name" value="Ig_E-set"/>
</dbReference>